<evidence type="ECO:0000313" key="2">
    <source>
        <dbReference type="Proteomes" id="UP001526426"/>
    </source>
</evidence>
<dbReference type="RefSeq" id="WP_265263096.1">
    <property type="nucleotide sequence ID" value="NZ_JAIHOM010000013.1"/>
</dbReference>
<dbReference type="EMBL" id="JAIHOM010000013">
    <property type="protein sequence ID" value="MCW6035410.1"/>
    <property type="molecule type" value="Genomic_DNA"/>
</dbReference>
<evidence type="ECO:0000313" key="1">
    <source>
        <dbReference type="EMBL" id="MCW6035410.1"/>
    </source>
</evidence>
<gene>
    <name evidence="1" type="ORF">K4A83_03850</name>
</gene>
<proteinExistence type="predicted"/>
<accession>A0ABT3L349</accession>
<protein>
    <submittedName>
        <fullName evidence="1">Uncharacterized protein</fullName>
    </submittedName>
</protein>
<organism evidence="1 2">
    <name type="scientific">Spirulina subsalsa FACHB-351</name>
    <dbReference type="NCBI Taxonomy" id="234711"/>
    <lineage>
        <taxon>Bacteria</taxon>
        <taxon>Bacillati</taxon>
        <taxon>Cyanobacteriota</taxon>
        <taxon>Cyanophyceae</taxon>
        <taxon>Spirulinales</taxon>
        <taxon>Spirulinaceae</taxon>
        <taxon>Spirulina</taxon>
    </lineage>
</organism>
<comment type="caution">
    <text evidence="1">The sequence shown here is derived from an EMBL/GenBank/DDBJ whole genome shotgun (WGS) entry which is preliminary data.</text>
</comment>
<keyword evidence="2" id="KW-1185">Reference proteome</keyword>
<sequence>MGSISEIVQQALRQGYLTIEAEQELRILLGRNCPCDDMKIFCQLQMEIMEGRVTQEAREKLACSAQKCL</sequence>
<dbReference type="Proteomes" id="UP001526426">
    <property type="component" value="Unassembled WGS sequence"/>
</dbReference>
<name>A0ABT3L349_9CYAN</name>
<reference evidence="1 2" key="1">
    <citation type="submission" date="2021-08" db="EMBL/GenBank/DDBJ databases">
        <title>Draft genome sequence of Spirulina subsalsa with high tolerance to salinity and hype-accumulation of phycocyanin.</title>
        <authorList>
            <person name="Pei H."/>
            <person name="Jiang L."/>
        </authorList>
    </citation>
    <scope>NUCLEOTIDE SEQUENCE [LARGE SCALE GENOMIC DNA]</scope>
    <source>
        <strain evidence="1 2">FACHB-351</strain>
    </source>
</reference>